<dbReference type="FunFam" id="1.10.510.10:FF:000571">
    <property type="entry name" value="Maternal embryonic leucine zipper kinase"/>
    <property type="match status" value="1"/>
</dbReference>
<evidence type="ECO:0000256" key="2">
    <source>
        <dbReference type="ARBA" id="ARBA00022679"/>
    </source>
</evidence>
<feature type="domain" description="EF-hand" evidence="11">
    <location>
        <begin position="457"/>
        <end position="492"/>
    </location>
</feature>
<dbReference type="InterPro" id="IPR017441">
    <property type="entry name" value="Protein_kinase_ATP_BS"/>
</dbReference>
<feature type="domain" description="Protein kinase" evidence="10">
    <location>
        <begin position="84"/>
        <end position="342"/>
    </location>
</feature>
<sequence>MGQKGSKGGGEGGKKKSTKASTVKPTRGTKGAASSVAKPQAATKKAPASATTTTSSKPITKPTRGARYKLTVLENPTASIFDHYDFGKKLGEGSFGVCFLGTNKKSGEQVAIKKISKGKILSQEEAKNIKNEILIMEAVVDNEHIVTIYGAYEDDDSVYIVLELCAGGDLFEKIIAKGKYSEQDCATFCRQMLMMLDYCHKNGVVHRDLKPENFLLDSERDDATLKATDFGLSTFFNLPGVLSEPCGTPMYIAPEVIRGKYTHKADIWSAGVVLYILLSGKVPFYGKTDEDVLRATLRGKYNLNRDPWPYISDEAKECVKLMLTMDPNLRPDAETMLAHPWMKADGVASDEPLVQSIMDNLKNFSEMNKFKRRALQVMATNMKEEDIQKMKQAFDEVDTDGSGTITIEEMKAALHRLGNNVADEEVQKMWETFDLDGNGTIDYVEFLTATTDLKKLNNVDNFRYAFKKFDKDGDGSITAEEVLIALKDIGVDGAQAREIVASADRNKDGVIDYDEFVIMMTEQENTEEASKQVKTKNIGHLATKVVGQVS</sequence>
<evidence type="ECO:0000256" key="7">
    <source>
        <dbReference type="ARBA" id="ARBA00022840"/>
    </source>
</evidence>
<dbReference type="PROSITE" id="PS00107">
    <property type="entry name" value="PROTEIN_KINASE_ATP"/>
    <property type="match status" value="1"/>
</dbReference>
<evidence type="ECO:0008006" key="13">
    <source>
        <dbReference type="Google" id="ProtNLM"/>
    </source>
</evidence>
<evidence type="ECO:0000256" key="6">
    <source>
        <dbReference type="ARBA" id="ARBA00022837"/>
    </source>
</evidence>
<dbReference type="Pfam" id="PF13499">
    <property type="entry name" value="EF-hand_7"/>
    <property type="match status" value="2"/>
</dbReference>
<dbReference type="GO" id="GO:0043226">
    <property type="term" value="C:organelle"/>
    <property type="evidence" value="ECO:0007669"/>
    <property type="project" value="UniProtKB-ARBA"/>
</dbReference>
<evidence type="ECO:0000256" key="5">
    <source>
        <dbReference type="ARBA" id="ARBA00022777"/>
    </source>
</evidence>
<dbReference type="EMBL" id="HBEK01010724">
    <property type="protein sequence ID" value="CAD8395939.1"/>
    <property type="molecule type" value="Transcribed_RNA"/>
</dbReference>
<dbReference type="InterPro" id="IPR050205">
    <property type="entry name" value="CDPK_Ser/Thr_kinases"/>
</dbReference>
<dbReference type="InterPro" id="IPR002048">
    <property type="entry name" value="EF_hand_dom"/>
</dbReference>
<proteinExistence type="predicted"/>
<gene>
    <name evidence="12" type="ORF">RMAR0315_LOCUS5926</name>
</gene>
<feature type="domain" description="EF-hand" evidence="11">
    <location>
        <begin position="385"/>
        <end position="420"/>
    </location>
</feature>
<keyword evidence="2" id="KW-0808">Transferase</keyword>
<keyword evidence="6" id="KW-0106">Calcium</keyword>
<dbReference type="CDD" id="cd05117">
    <property type="entry name" value="STKc_CAMK"/>
    <property type="match status" value="1"/>
</dbReference>
<dbReference type="Gene3D" id="1.10.238.10">
    <property type="entry name" value="EF-hand"/>
    <property type="match status" value="2"/>
</dbReference>
<feature type="domain" description="EF-hand" evidence="11">
    <location>
        <begin position="421"/>
        <end position="456"/>
    </location>
</feature>
<dbReference type="FunFam" id="1.10.238.10:FF:000178">
    <property type="entry name" value="Calmodulin-2 A"/>
    <property type="match status" value="2"/>
</dbReference>
<dbReference type="InterPro" id="IPR011009">
    <property type="entry name" value="Kinase-like_dom_sf"/>
</dbReference>
<dbReference type="PROSITE" id="PS50011">
    <property type="entry name" value="PROTEIN_KINASE_DOM"/>
    <property type="match status" value="1"/>
</dbReference>
<dbReference type="SMART" id="SM00220">
    <property type="entry name" value="S_TKc"/>
    <property type="match status" value="1"/>
</dbReference>
<protein>
    <recommendedName>
        <fullName evidence="13">Calmodulin</fullName>
    </recommendedName>
</protein>
<dbReference type="CDD" id="cd00051">
    <property type="entry name" value="EFh"/>
    <property type="match status" value="1"/>
</dbReference>
<dbReference type="SUPFAM" id="SSF47473">
    <property type="entry name" value="EF-hand"/>
    <property type="match status" value="1"/>
</dbReference>
<dbReference type="Gene3D" id="1.10.510.10">
    <property type="entry name" value="Transferase(Phosphotransferase) domain 1"/>
    <property type="match status" value="1"/>
</dbReference>
<evidence type="ECO:0000259" key="10">
    <source>
        <dbReference type="PROSITE" id="PS50011"/>
    </source>
</evidence>
<dbReference type="AlphaFoldDB" id="A0A7S0BLE2"/>
<dbReference type="InterPro" id="IPR008271">
    <property type="entry name" value="Ser/Thr_kinase_AS"/>
</dbReference>
<feature type="region of interest" description="Disordered" evidence="9">
    <location>
        <begin position="1"/>
        <end position="63"/>
    </location>
</feature>
<feature type="domain" description="EF-hand" evidence="11">
    <location>
        <begin position="494"/>
        <end position="526"/>
    </location>
</feature>
<dbReference type="InterPro" id="IPR018247">
    <property type="entry name" value="EF_Hand_1_Ca_BS"/>
</dbReference>
<dbReference type="SUPFAM" id="SSF56112">
    <property type="entry name" value="Protein kinase-like (PK-like)"/>
    <property type="match status" value="1"/>
</dbReference>
<feature type="compositionally biased region" description="Gly residues" evidence="9">
    <location>
        <begin position="1"/>
        <end position="11"/>
    </location>
</feature>
<dbReference type="GO" id="GO:0004674">
    <property type="term" value="F:protein serine/threonine kinase activity"/>
    <property type="evidence" value="ECO:0007669"/>
    <property type="project" value="UniProtKB-KW"/>
</dbReference>
<accession>A0A7S0BLE2</accession>
<dbReference type="Gene3D" id="3.30.200.20">
    <property type="entry name" value="Phosphorylase Kinase, domain 1"/>
    <property type="match status" value="1"/>
</dbReference>
<dbReference type="PROSITE" id="PS50222">
    <property type="entry name" value="EF_HAND_2"/>
    <property type="match status" value="4"/>
</dbReference>
<reference evidence="12" key="1">
    <citation type="submission" date="2021-01" db="EMBL/GenBank/DDBJ databases">
        <authorList>
            <person name="Corre E."/>
            <person name="Pelletier E."/>
            <person name="Niang G."/>
            <person name="Scheremetjew M."/>
            <person name="Finn R."/>
            <person name="Kale V."/>
            <person name="Holt S."/>
            <person name="Cochrane G."/>
            <person name="Meng A."/>
            <person name="Brown T."/>
            <person name="Cohen L."/>
        </authorList>
    </citation>
    <scope>NUCLEOTIDE SEQUENCE</scope>
    <source>
        <strain evidence="12">UTEX LB 2760</strain>
    </source>
</reference>
<dbReference type="SMART" id="SM00054">
    <property type="entry name" value="EFh"/>
    <property type="match status" value="4"/>
</dbReference>
<feature type="binding site" evidence="8">
    <location>
        <position position="114"/>
    </location>
    <ligand>
        <name>ATP</name>
        <dbReference type="ChEBI" id="CHEBI:30616"/>
    </ligand>
</feature>
<keyword evidence="1" id="KW-0723">Serine/threonine-protein kinase</keyword>
<name>A0A7S0BLE2_9RHOD</name>
<keyword evidence="4 8" id="KW-0547">Nucleotide-binding</keyword>
<evidence type="ECO:0000259" key="11">
    <source>
        <dbReference type="PROSITE" id="PS50222"/>
    </source>
</evidence>
<evidence type="ECO:0000256" key="1">
    <source>
        <dbReference type="ARBA" id="ARBA00022527"/>
    </source>
</evidence>
<dbReference type="PANTHER" id="PTHR24349">
    <property type="entry name" value="SERINE/THREONINE-PROTEIN KINASE"/>
    <property type="match status" value="1"/>
</dbReference>
<keyword evidence="5" id="KW-0418">Kinase</keyword>
<evidence type="ECO:0000256" key="3">
    <source>
        <dbReference type="ARBA" id="ARBA00022737"/>
    </source>
</evidence>
<dbReference type="GO" id="GO:0005524">
    <property type="term" value="F:ATP binding"/>
    <property type="evidence" value="ECO:0007669"/>
    <property type="project" value="UniProtKB-UniRule"/>
</dbReference>
<dbReference type="Pfam" id="PF00069">
    <property type="entry name" value="Pkinase"/>
    <property type="match status" value="1"/>
</dbReference>
<keyword evidence="7 8" id="KW-0067">ATP-binding</keyword>
<feature type="compositionally biased region" description="Low complexity" evidence="9">
    <location>
        <begin position="37"/>
        <end position="63"/>
    </location>
</feature>
<dbReference type="InterPro" id="IPR000719">
    <property type="entry name" value="Prot_kinase_dom"/>
</dbReference>
<dbReference type="PROSITE" id="PS00018">
    <property type="entry name" value="EF_HAND_1"/>
    <property type="match status" value="4"/>
</dbReference>
<evidence type="ECO:0000313" key="12">
    <source>
        <dbReference type="EMBL" id="CAD8395939.1"/>
    </source>
</evidence>
<dbReference type="FunFam" id="3.30.200.20:FF:000042">
    <property type="entry name" value="Aurora kinase A"/>
    <property type="match status" value="1"/>
</dbReference>
<dbReference type="InterPro" id="IPR011992">
    <property type="entry name" value="EF-hand-dom_pair"/>
</dbReference>
<dbReference type="PROSITE" id="PS00108">
    <property type="entry name" value="PROTEIN_KINASE_ST"/>
    <property type="match status" value="1"/>
</dbReference>
<evidence type="ECO:0000256" key="9">
    <source>
        <dbReference type="SAM" id="MobiDB-lite"/>
    </source>
</evidence>
<keyword evidence="3" id="KW-0677">Repeat</keyword>
<organism evidence="12">
    <name type="scientific">Rhodosorus marinus</name>
    <dbReference type="NCBI Taxonomy" id="101924"/>
    <lineage>
        <taxon>Eukaryota</taxon>
        <taxon>Rhodophyta</taxon>
        <taxon>Stylonematophyceae</taxon>
        <taxon>Stylonematales</taxon>
        <taxon>Stylonemataceae</taxon>
        <taxon>Rhodosorus</taxon>
    </lineage>
</organism>
<evidence type="ECO:0000256" key="8">
    <source>
        <dbReference type="PROSITE-ProRule" id="PRU10141"/>
    </source>
</evidence>
<evidence type="ECO:0000256" key="4">
    <source>
        <dbReference type="ARBA" id="ARBA00022741"/>
    </source>
</evidence>
<dbReference type="GO" id="GO:0005509">
    <property type="term" value="F:calcium ion binding"/>
    <property type="evidence" value="ECO:0007669"/>
    <property type="project" value="InterPro"/>
</dbReference>